<dbReference type="KEGG" id="lha:LHA_2130"/>
<dbReference type="Proteomes" id="UP000032803">
    <property type="component" value="Chromosome I"/>
</dbReference>
<feature type="domain" description="AMP-dependent synthetase/ligase" evidence="4">
    <location>
        <begin position="19"/>
        <end position="390"/>
    </location>
</feature>
<dbReference type="InterPro" id="IPR020845">
    <property type="entry name" value="AMP-binding_CS"/>
</dbReference>
<proteinExistence type="predicted"/>
<evidence type="ECO:0000259" key="4">
    <source>
        <dbReference type="Pfam" id="PF00501"/>
    </source>
</evidence>
<dbReference type="Pfam" id="PF23562">
    <property type="entry name" value="AMP-binding_C_3"/>
    <property type="match status" value="1"/>
</dbReference>
<evidence type="ECO:0000313" key="5">
    <source>
        <dbReference type="EMBL" id="CEK11154.1"/>
    </source>
</evidence>
<dbReference type="EMBL" id="LN681225">
    <property type="protein sequence ID" value="CEK11154.1"/>
    <property type="molecule type" value="Genomic_DNA"/>
</dbReference>
<dbReference type="EC" id="6.2.1.3" evidence="5"/>
<feature type="coiled-coil region" evidence="3">
    <location>
        <begin position="478"/>
        <end position="505"/>
    </location>
</feature>
<keyword evidence="6" id="KW-1185">Reference proteome</keyword>
<evidence type="ECO:0000256" key="3">
    <source>
        <dbReference type="SAM" id="Coils"/>
    </source>
</evidence>
<dbReference type="PANTHER" id="PTHR43272:SF33">
    <property type="entry name" value="AMP-BINDING DOMAIN-CONTAINING PROTEIN-RELATED"/>
    <property type="match status" value="1"/>
</dbReference>
<sequence length="554" mass="63070">MTMQPQKTLNQILLEKEKKLHDKVYLRQPRDGKWYEYTWGMVVHQAKQVAKLLQDLGLKQGDRVAIFSKNCAEWFITDFGISLAGMVNVPLFANQHKDSINYVLEHAEIKLVFVGKLDDAQRVRSYIPDGLPTVNFDYHDNLNCSYRWQDLLKKEPSQDIIAEPSPDNLYTIIYSSGTSGQPKGAVYTHGIIANYLQLFPQDIKRIRVADMYHLMSYLPLAHVYERSAIQLGSLVIPCDVSFVESLEKFADNLQEVQPTFFTAVPRIWGVFQQKIELKLPPKKMDFLLKLPLISNLIKRKIKRHLGLGRCTNCFSGASHLPVSILEFFDKLDIKIQEGYGQTENLAYATFSLLGKRRPGYVGTPRLQVELKLAEEGELMIKSPCLMKEYYKDEAATKTALTSDGWLHTGDVAELDEQNNVKIIGRISENFKNQKGEFIIPAPIEKRFAANTVIEQLCIVGRELPNNVLVVTLSESGRKQNKENIKQALQESLHKVNSELANYEKISHVIVLKESWTPENGILTPTLKVKRRMVESNYSDVIKGAITQSNSIVWA</sequence>
<reference evidence="6" key="1">
    <citation type="submission" date="2014-09" db="EMBL/GenBank/DDBJ databases">
        <authorList>
            <person name="Gomez-Valero L."/>
        </authorList>
    </citation>
    <scope>NUCLEOTIDE SEQUENCE [LARGE SCALE GENOMIC DNA]</scope>
    <source>
        <strain evidence="6">ATCC35250</strain>
    </source>
</reference>
<dbReference type="PANTHER" id="PTHR43272">
    <property type="entry name" value="LONG-CHAIN-FATTY-ACID--COA LIGASE"/>
    <property type="match status" value="1"/>
</dbReference>
<dbReference type="GO" id="GO:0005524">
    <property type="term" value="F:ATP binding"/>
    <property type="evidence" value="ECO:0007669"/>
    <property type="project" value="UniProtKB-KW"/>
</dbReference>
<dbReference type="OrthoDB" id="9803968at2"/>
<keyword evidence="2" id="KW-0067">ATP-binding</keyword>
<keyword evidence="1" id="KW-0547">Nucleotide-binding</keyword>
<evidence type="ECO:0000256" key="1">
    <source>
        <dbReference type="ARBA" id="ARBA00022741"/>
    </source>
</evidence>
<dbReference type="PROSITE" id="PS00455">
    <property type="entry name" value="AMP_BINDING"/>
    <property type="match status" value="1"/>
</dbReference>
<evidence type="ECO:0000256" key="2">
    <source>
        <dbReference type="ARBA" id="ARBA00022840"/>
    </source>
</evidence>
<dbReference type="InterPro" id="IPR000873">
    <property type="entry name" value="AMP-dep_synth/lig_dom"/>
</dbReference>
<dbReference type="InterPro" id="IPR042099">
    <property type="entry name" value="ANL_N_sf"/>
</dbReference>
<dbReference type="HOGENOM" id="CLU_000022_45_5_6"/>
<dbReference type="STRING" id="449.LHA_2130"/>
<protein>
    <submittedName>
        <fullName evidence="5">Long-chain-fatty-acid--CoA ligase</fullName>
        <ecNumber evidence="5">6.2.1.3</ecNumber>
    </submittedName>
</protein>
<dbReference type="Pfam" id="PF00501">
    <property type="entry name" value="AMP-binding"/>
    <property type="match status" value="1"/>
</dbReference>
<dbReference type="Gene3D" id="3.40.50.12780">
    <property type="entry name" value="N-terminal domain of ligase-like"/>
    <property type="match status" value="1"/>
</dbReference>
<evidence type="ECO:0000313" key="6">
    <source>
        <dbReference type="Proteomes" id="UP000032803"/>
    </source>
</evidence>
<accession>A0A0A8UWP0</accession>
<dbReference type="PATRIC" id="fig|449.7.peg.327"/>
<name>A0A0A8UWP0_LEGHA</name>
<keyword evidence="5" id="KW-0436">Ligase</keyword>
<dbReference type="GO" id="GO:0016020">
    <property type="term" value="C:membrane"/>
    <property type="evidence" value="ECO:0007669"/>
    <property type="project" value="TreeGrafter"/>
</dbReference>
<keyword evidence="3" id="KW-0175">Coiled coil</keyword>
<dbReference type="RefSeq" id="WP_102046648.1">
    <property type="nucleotide sequence ID" value="NZ_LN681225.1"/>
</dbReference>
<dbReference type="AlphaFoldDB" id="A0A0A8UWP0"/>
<gene>
    <name evidence="5" type="ORF">LHA_2130</name>
</gene>
<dbReference type="GO" id="GO:0004467">
    <property type="term" value="F:long-chain fatty acid-CoA ligase activity"/>
    <property type="evidence" value="ECO:0007669"/>
    <property type="project" value="UniProtKB-EC"/>
</dbReference>
<organism evidence="5 6">
    <name type="scientific">Legionella hackeliae</name>
    <dbReference type="NCBI Taxonomy" id="449"/>
    <lineage>
        <taxon>Bacteria</taxon>
        <taxon>Pseudomonadati</taxon>
        <taxon>Pseudomonadota</taxon>
        <taxon>Gammaproteobacteria</taxon>
        <taxon>Legionellales</taxon>
        <taxon>Legionellaceae</taxon>
        <taxon>Legionella</taxon>
    </lineage>
</organism>
<dbReference type="SUPFAM" id="SSF56801">
    <property type="entry name" value="Acetyl-CoA synthetase-like"/>
    <property type="match status" value="1"/>
</dbReference>